<reference evidence="3 4" key="1">
    <citation type="submission" date="2017-08" db="EMBL/GenBank/DDBJ databases">
        <title>Infants hospitalized years apart are colonized by the same room-sourced microbial strains.</title>
        <authorList>
            <person name="Brooks B."/>
            <person name="Olm M.R."/>
            <person name="Firek B.A."/>
            <person name="Baker R."/>
            <person name="Thomas B.C."/>
            <person name="Morowitz M.J."/>
            <person name="Banfield J.F."/>
        </authorList>
    </citation>
    <scope>NUCLEOTIDE SEQUENCE [LARGE SCALE GENOMIC DNA]</scope>
    <source>
        <strain evidence="3">S2_005_003_R2_43</strain>
    </source>
</reference>
<dbReference type="EMBL" id="QFPN01000002">
    <property type="protein sequence ID" value="PZQ18067.1"/>
    <property type="molecule type" value="Genomic_DNA"/>
</dbReference>
<feature type="region of interest" description="Disordered" evidence="1">
    <location>
        <begin position="200"/>
        <end position="222"/>
    </location>
</feature>
<accession>A0A2W5MDV5</accession>
<name>A0A2W5MDV5_ANCNO</name>
<gene>
    <name evidence="3" type="ORF">DI565_04990</name>
</gene>
<dbReference type="AlphaFoldDB" id="A0A2W5MDV5"/>
<protein>
    <recommendedName>
        <fullName evidence="5">VCBS repeat-containing protein</fullName>
    </recommendedName>
</protein>
<evidence type="ECO:0000313" key="3">
    <source>
        <dbReference type="EMBL" id="PZQ18067.1"/>
    </source>
</evidence>
<feature type="compositionally biased region" description="Basic and acidic residues" evidence="1">
    <location>
        <begin position="200"/>
        <end position="211"/>
    </location>
</feature>
<organism evidence="3 4">
    <name type="scientific">Ancylobacter novellus</name>
    <name type="common">Thiobacillus novellus</name>
    <dbReference type="NCBI Taxonomy" id="921"/>
    <lineage>
        <taxon>Bacteria</taxon>
        <taxon>Pseudomonadati</taxon>
        <taxon>Pseudomonadota</taxon>
        <taxon>Alphaproteobacteria</taxon>
        <taxon>Hyphomicrobiales</taxon>
        <taxon>Xanthobacteraceae</taxon>
        <taxon>Ancylobacter</taxon>
    </lineage>
</organism>
<sequence length="240" mass="25175">MRRRLALPVLMLLATPAAAFDDPPPAPIPTLSATAASIDGFAPKAWRVEAKATGDLDGDGKDDAAFVLHGADPALVLKNPDGIGGDEIDTNPRILGVALAAGGGYRLAVQNATLIPRRVQPNIDDAFSADGGLSIARGSVRVAISLFANAGGWGASDVAFTFRLDDGTLRLVGYDRTDTQRNTGETETISINYLSGRMSDAKGRVDQDPKKQKTVWRKAPAAQGPTIDAIGDGIEFDPLK</sequence>
<dbReference type="Proteomes" id="UP000249577">
    <property type="component" value="Unassembled WGS sequence"/>
</dbReference>
<evidence type="ECO:0000256" key="2">
    <source>
        <dbReference type="SAM" id="SignalP"/>
    </source>
</evidence>
<evidence type="ECO:0000313" key="4">
    <source>
        <dbReference type="Proteomes" id="UP000249577"/>
    </source>
</evidence>
<comment type="caution">
    <text evidence="3">The sequence shown here is derived from an EMBL/GenBank/DDBJ whole genome shotgun (WGS) entry which is preliminary data.</text>
</comment>
<keyword evidence="2" id="KW-0732">Signal</keyword>
<feature type="signal peptide" evidence="2">
    <location>
        <begin position="1"/>
        <end position="19"/>
    </location>
</feature>
<evidence type="ECO:0008006" key="5">
    <source>
        <dbReference type="Google" id="ProtNLM"/>
    </source>
</evidence>
<evidence type="ECO:0000256" key="1">
    <source>
        <dbReference type="SAM" id="MobiDB-lite"/>
    </source>
</evidence>
<feature type="chain" id="PRO_5016030434" description="VCBS repeat-containing protein" evidence="2">
    <location>
        <begin position="20"/>
        <end position="240"/>
    </location>
</feature>
<proteinExistence type="predicted"/>